<keyword evidence="3" id="KW-1185">Reference proteome</keyword>
<sequence length="177" mass="20116">MWGHRLVIPNKLHNSLLSDLHSIYMGMVKSKSLAQSILWIYQRENGFNNIGCNSKWVDVFPMDNSTSSKTIIALRQYFCNWGLPFSHVTDNGSSLTSEEFQTFLRNNGVQHITTTFHTPHSNGAAENDVKTFTASFKKQLWQGENSTKAVQAFLFMYSTTPHMSTEYSPGELQMGRP</sequence>
<dbReference type="PANTHER" id="PTHR37984:SF5">
    <property type="entry name" value="PROTEIN NYNRIN-LIKE"/>
    <property type="match status" value="1"/>
</dbReference>
<dbReference type="InterPro" id="IPR036397">
    <property type="entry name" value="RNaseH_sf"/>
</dbReference>
<evidence type="ECO:0000313" key="2">
    <source>
        <dbReference type="EMBL" id="KAJ8892143.1"/>
    </source>
</evidence>
<evidence type="ECO:0000313" key="3">
    <source>
        <dbReference type="Proteomes" id="UP001159363"/>
    </source>
</evidence>
<dbReference type="InterPro" id="IPR001584">
    <property type="entry name" value="Integrase_cat-core"/>
</dbReference>
<protein>
    <recommendedName>
        <fullName evidence="1">Integrase catalytic domain-containing protein</fullName>
    </recommendedName>
</protein>
<dbReference type="Pfam" id="PF00665">
    <property type="entry name" value="rve"/>
    <property type="match status" value="1"/>
</dbReference>
<dbReference type="EMBL" id="JARBHB010000002">
    <property type="protein sequence ID" value="KAJ8892143.1"/>
    <property type="molecule type" value="Genomic_DNA"/>
</dbReference>
<dbReference type="SUPFAM" id="SSF53098">
    <property type="entry name" value="Ribonuclease H-like"/>
    <property type="match status" value="1"/>
</dbReference>
<evidence type="ECO:0000259" key="1">
    <source>
        <dbReference type="PROSITE" id="PS50994"/>
    </source>
</evidence>
<dbReference type="PANTHER" id="PTHR37984">
    <property type="entry name" value="PROTEIN CBG26694"/>
    <property type="match status" value="1"/>
</dbReference>
<dbReference type="Gene3D" id="3.30.420.10">
    <property type="entry name" value="Ribonuclease H-like superfamily/Ribonuclease H"/>
    <property type="match status" value="1"/>
</dbReference>
<organism evidence="2 3">
    <name type="scientific">Dryococelus australis</name>
    <dbReference type="NCBI Taxonomy" id="614101"/>
    <lineage>
        <taxon>Eukaryota</taxon>
        <taxon>Metazoa</taxon>
        <taxon>Ecdysozoa</taxon>
        <taxon>Arthropoda</taxon>
        <taxon>Hexapoda</taxon>
        <taxon>Insecta</taxon>
        <taxon>Pterygota</taxon>
        <taxon>Neoptera</taxon>
        <taxon>Polyneoptera</taxon>
        <taxon>Phasmatodea</taxon>
        <taxon>Verophasmatodea</taxon>
        <taxon>Anareolatae</taxon>
        <taxon>Phasmatidae</taxon>
        <taxon>Eurycanthinae</taxon>
        <taxon>Dryococelus</taxon>
    </lineage>
</organism>
<name>A0ABQ9I666_9NEOP</name>
<dbReference type="InterPro" id="IPR012337">
    <property type="entry name" value="RNaseH-like_sf"/>
</dbReference>
<reference evidence="2 3" key="1">
    <citation type="submission" date="2023-02" db="EMBL/GenBank/DDBJ databases">
        <title>LHISI_Scaffold_Assembly.</title>
        <authorList>
            <person name="Stuart O.P."/>
            <person name="Cleave R."/>
            <person name="Magrath M.J.L."/>
            <person name="Mikheyev A.S."/>
        </authorList>
    </citation>
    <scope>NUCLEOTIDE SEQUENCE [LARGE SCALE GENOMIC DNA]</scope>
    <source>
        <strain evidence="2">Daus_M_001</strain>
        <tissue evidence="2">Leg muscle</tissue>
    </source>
</reference>
<comment type="caution">
    <text evidence="2">The sequence shown here is derived from an EMBL/GenBank/DDBJ whole genome shotgun (WGS) entry which is preliminary data.</text>
</comment>
<accession>A0ABQ9I666</accession>
<dbReference type="PROSITE" id="PS50994">
    <property type="entry name" value="INTEGRASE"/>
    <property type="match status" value="1"/>
</dbReference>
<proteinExistence type="predicted"/>
<gene>
    <name evidence="2" type="ORF">PR048_004723</name>
</gene>
<dbReference type="Proteomes" id="UP001159363">
    <property type="component" value="Chromosome 2"/>
</dbReference>
<feature type="domain" description="Integrase catalytic" evidence="1">
    <location>
        <begin position="5"/>
        <end position="177"/>
    </location>
</feature>
<dbReference type="InterPro" id="IPR050951">
    <property type="entry name" value="Retrovirus_Pol_polyprotein"/>
</dbReference>